<feature type="chain" id="PRO_5045156452" evidence="1">
    <location>
        <begin position="33"/>
        <end position="156"/>
    </location>
</feature>
<comment type="caution">
    <text evidence="2">The sequence shown here is derived from an EMBL/GenBank/DDBJ whole genome shotgun (WGS) entry which is preliminary data.</text>
</comment>
<proteinExistence type="predicted"/>
<organism evidence="2 3">
    <name type="scientific">Amycolatopsis minnesotensis</name>
    <dbReference type="NCBI Taxonomy" id="337894"/>
    <lineage>
        <taxon>Bacteria</taxon>
        <taxon>Bacillati</taxon>
        <taxon>Actinomycetota</taxon>
        <taxon>Actinomycetes</taxon>
        <taxon>Pseudonocardiales</taxon>
        <taxon>Pseudonocardiaceae</taxon>
        <taxon>Amycolatopsis</taxon>
    </lineage>
</organism>
<name>A0ABN2QCM8_9PSEU</name>
<dbReference type="EMBL" id="BAAANN010000005">
    <property type="protein sequence ID" value="GAA1949709.1"/>
    <property type="molecule type" value="Genomic_DNA"/>
</dbReference>
<gene>
    <name evidence="2" type="ORF">GCM10009754_17950</name>
</gene>
<sequence length="156" mass="16881">MNDIRRRNLLRTAGATALGTGAVLAGAVPAAAAHPGSLIGTWRGTATRVDEIEVAVFTFFPGGIFTSFAEGIHISAGRWAMTGHRAFRFSLWQVLPDDLEGLPHRYHGEVQAIHHGRIDGDTLTTEGVGRRIDADGEEIGRGWVRVHATRFGLDPF</sequence>
<accession>A0ABN2QCM8</accession>
<dbReference type="Proteomes" id="UP001501116">
    <property type="component" value="Unassembled WGS sequence"/>
</dbReference>
<dbReference type="InterPro" id="IPR006311">
    <property type="entry name" value="TAT_signal"/>
</dbReference>
<dbReference type="RefSeq" id="WP_344415524.1">
    <property type="nucleotide sequence ID" value="NZ_BAAANN010000005.1"/>
</dbReference>
<reference evidence="2 3" key="1">
    <citation type="journal article" date="2019" name="Int. J. Syst. Evol. Microbiol.">
        <title>The Global Catalogue of Microorganisms (GCM) 10K type strain sequencing project: providing services to taxonomists for standard genome sequencing and annotation.</title>
        <authorList>
            <consortium name="The Broad Institute Genomics Platform"/>
            <consortium name="The Broad Institute Genome Sequencing Center for Infectious Disease"/>
            <person name="Wu L."/>
            <person name="Ma J."/>
        </authorList>
    </citation>
    <scope>NUCLEOTIDE SEQUENCE [LARGE SCALE GENOMIC DNA]</scope>
    <source>
        <strain evidence="2 3">JCM 14545</strain>
    </source>
</reference>
<evidence type="ECO:0000313" key="2">
    <source>
        <dbReference type="EMBL" id="GAA1949709.1"/>
    </source>
</evidence>
<feature type="signal peptide" evidence="1">
    <location>
        <begin position="1"/>
        <end position="32"/>
    </location>
</feature>
<protein>
    <submittedName>
        <fullName evidence="2">Uncharacterized protein</fullName>
    </submittedName>
</protein>
<keyword evidence="3" id="KW-1185">Reference proteome</keyword>
<dbReference type="PROSITE" id="PS51318">
    <property type="entry name" value="TAT"/>
    <property type="match status" value="1"/>
</dbReference>
<evidence type="ECO:0000313" key="3">
    <source>
        <dbReference type="Proteomes" id="UP001501116"/>
    </source>
</evidence>
<evidence type="ECO:0000256" key="1">
    <source>
        <dbReference type="SAM" id="SignalP"/>
    </source>
</evidence>
<keyword evidence="1" id="KW-0732">Signal</keyword>